<dbReference type="Pfam" id="PF02798">
    <property type="entry name" value="GST_N"/>
    <property type="match status" value="1"/>
</dbReference>
<accession>A0A835SCC4</accession>
<dbReference type="Gene3D" id="1.20.1050.10">
    <property type="match status" value="1"/>
</dbReference>
<dbReference type="GO" id="GO:0006749">
    <property type="term" value="P:glutathione metabolic process"/>
    <property type="evidence" value="ECO:0007669"/>
    <property type="project" value="TreeGrafter"/>
</dbReference>
<evidence type="ECO:0000313" key="3">
    <source>
        <dbReference type="Proteomes" id="UP000650467"/>
    </source>
</evidence>
<dbReference type="InterPro" id="IPR004045">
    <property type="entry name" value="Glutathione_S-Trfase_N"/>
</dbReference>
<dbReference type="EMBL" id="JAEHOC010000066">
    <property type="protein sequence ID" value="KAG2424359.1"/>
    <property type="molecule type" value="Genomic_DNA"/>
</dbReference>
<dbReference type="PANTHER" id="PTHR11571">
    <property type="entry name" value="GLUTATHIONE S-TRANSFERASE"/>
    <property type="match status" value="1"/>
</dbReference>
<dbReference type="SUPFAM" id="SSF52833">
    <property type="entry name" value="Thioredoxin-like"/>
    <property type="match status" value="1"/>
</dbReference>
<organism evidence="2 3">
    <name type="scientific">Chlamydomonas incerta</name>
    <dbReference type="NCBI Taxonomy" id="51695"/>
    <lineage>
        <taxon>Eukaryota</taxon>
        <taxon>Viridiplantae</taxon>
        <taxon>Chlorophyta</taxon>
        <taxon>core chlorophytes</taxon>
        <taxon>Chlorophyceae</taxon>
        <taxon>CS clade</taxon>
        <taxon>Chlamydomonadales</taxon>
        <taxon>Chlamydomonadaceae</taxon>
        <taxon>Chlamydomonas</taxon>
    </lineage>
</organism>
<comment type="caution">
    <text evidence="2">The sequence shown here is derived from an EMBL/GenBank/DDBJ whole genome shotgun (WGS) entry which is preliminary data.</text>
</comment>
<dbReference type="SFLD" id="SFLDS00019">
    <property type="entry name" value="Glutathione_Transferase_(cytos"/>
    <property type="match status" value="1"/>
</dbReference>
<feature type="domain" description="GST N-terminal" evidence="1">
    <location>
        <begin position="1"/>
        <end position="78"/>
    </location>
</feature>
<dbReference type="PANTHER" id="PTHR11571:SF150">
    <property type="entry name" value="GLUTATHIONE S-TRANSFERASE"/>
    <property type="match status" value="1"/>
</dbReference>
<dbReference type="GO" id="GO:0004364">
    <property type="term" value="F:glutathione transferase activity"/>
    <property type="evidence" value="ECO:0007669"/>
    <property type="project" value="TreeGrafter"/>
</dbReference>
<proteinExistence type="predicted"/>
<sequence>MYRLHYFAEPGRAEIARLCFAIGEIPYEDVTYSEEEFAAAKSGLPFGQVPLLELPDGRRLAQSLAIDRFLAGLSGLLPADPWQAAQADMVALHMHDFVNLFTPSFFMPPAESLAAQRELLAGAAHTKLLQLATIVSQP</sequence>
<evidence type="ECO:0000313" key="2">
    <source>
        <dbReference type="EMBL" id="KAG2424359.1"/>
    </source>
</evidence>
<dbReference type="OrthoDB" id="414243at2759"/>
<dbReference type="InterPro" id="IPR050213">
    <property type="entry name" value="GST_superfamily"/>
</dbReference>
<dbReference type="CDD" id="cd03039">
    <property type="entry name" value="GST_N_Sigma_like"/>
    <property type="match status" value="1"/>
</dbReference>
<dbReference type="AlphaFoldDB" id="A0A835SCC4"/>
<dbReference type="PROSITE" id="PS50404">
    <property type="entry name" value="GST_NTER"/>
    <property type="match status" value="1"/>
</dbReference>
<dbReference type="InterPro" id="IPR040079">
    <property type="entry name" value="Glutathione_S-Trfase"/>
</dbReference>
<protein>
    <recommendedName>
        <fullName evidence="1">GST N-terminal domain-containing protein</fullName>
    </recommendedName>
</protein>
<keyword evidence="3" id="KW-1185">Reference proteome</keyword>
<reference evidence="2" key="1">
    <citation type="journal article" date="2020" name="bioRxiv">
        <title>Comparative genomics of Chlamydomonas.</title>
        <authorList>
            <person name="Craig R.J."/>
            <person name="Hasan A.R."/>
            <person name="Ness R.W."/>
            <person name="Keightley P.D."/>
        </authorList>
    </citation>
    <scope>NUCLEOTIDE SEQUENCE</scope>
    <source>
        <strain evidence="2">SAG 7.73</strain>
    </source>
</reference>
<gene>
    <name evidence="2" type="ORF">HXX76_014568</name>
</gene>
<name>A0A835SCC4_CHLIN</name>
<dbReference type="Gene3D" id="3.40.30.10">
    <property type="entry name" value="Glutaredoxin"/>
    <property type="match status" value="1"/>
</dbReference>
<dbReference type="Proteomes" id="UP000650467">
    <property type="component" value="Unassembled WGS sequence"/>
</dbReference>
<evidence type="ECO:0000259" key="1">
    <source>
        <dbReference type="PROSITE" id="PS50404"/>
    </source>
</evidence>
<dbReference type="InterPro" id="IPR036249">
    <property type="entry name" value="Thioredoxin-like_sf"/>
</dbReference>